<dbReference type="PANTHER" id="PTHR33327:SF3">
    <property type="entry name" value="RNA-DIRECTED DNA POLYMERASE"/>
    <property type="match status" value="1"/>
</dbReference>
<keyword evidence="3" id="KW-1185">Reference proteome</keyword>
<organism evidence="2 3">
    <name type="scientific">Trichonephila inaurata madagascariensis</name>
    <dbReference type="NCBI Taxonomy" id="2747483"/>
    <lineage>
        <taxon>Eukaryota</taxon>
        <taxon>Metazoa</taxon>
        <taxon>Ecdysozoa</taxon>
        <taxon>Arthropoda</taxon>
        <taxon>Chelicerata</taxon>
        <taxon>Arachnida</taxon>
        <taxon>Araneae</taxon>
        <taxon>Araneomorphae</taxon>
        <taxon>Entelegynae</taxon>
        <taxon>Araneoidea</taxon>
        <taxon>Nephilidae</taxon>
        <taxon>Trichonephila</taxon>
        <taxon>Trichonephila inaurata</taxon>
    </lineage>
</organism>
<dbReference type="PANTHER" id="PTHR33327">
    <property type="entry name" value="ENDONUCLEASE"/>
    <property type="match status" value="1"/>
</dbReference>
<dbReference type="AlphaFoldDB" id="A0A8X6XZZ7"/>
<comment type="caution">
    <text evidence="2">The sequence shown here is derived from an EMBL/GenBank/DDBJ whole genome shotgun (WGS) entry which is preliminary data.</text>
</comment>
<name>A0A8X6XZZ7_9ARAC</name>
<dbReference type="OrthoDB" id="6260718at2759"/>
<evidence type="ECO:0000313" key="3">
    <source>
        <dbReference type="Proteomes" id="UP000886998"/>
    </source>
</evidence>
<dbReference type="EMBL" id="BMAV01013874">
    <property type="protein sequence ID" value="GFY61875.1"/>
    <property type="molecule type" value="Genomic_DNA"/>
</dbReference>
<accession>A0A8X6XZZ7</accession>
<reference evidence="2" key="1">
    <citation type="submission" date="2020-08" db="EMBL/GenBank/DDBJ databases">
        <title>Multicomponent nature underlies the extraordinary mechanical properties of spider dragline silk.</title>
        <authorList>
            <person name="Kono N."/>
            <person name="Nakamura H."/>
            <person name="Mori M."/>
            <person name="Yoshida Y."/>
            <person name="Ohtoshi R."/>
            <person name="Malay A.D."/>
            <person name="Moran D.A.P."/>
            <person name="Tomita M."/>
            <person name="Numata K."/>
            <person name="Arakawa K."/>
        </authorList>
    </citation>
    <scope>NUCLEOTIDE SEQUENCE</scope>
</reference>
<dbReference type="Pfam" id="PF23055">
    <property type="entry name" value="DUF7041"/>
    <property type="match status" value="1"/>
</dbReference>
<proteinExistence type="predicted"/>
<evidence type="ECO:0000313" key="2">
    <source>
        <dbReference type="EMBL" id="GFY61875.1"/>
    </source>
</evidence>
<evidence type="ECO:0000259" key="1">
    <source>
        <dbReference type="Pfam" id="PF23055"/>
    </source>
</evidence>
<dbReference type="InterPro" id="IPR055469">
    <property type="entry name" value="DUF7041"/>
</dbReference>
<feature type="domain" description="DUF7041" evidence="1">
    <location>
        <begin position="56"/>
        <end position="138"/>
    </location>
</feature>
<gene>
    <name evidence="2" type="primary">M514_20815</name>
    <name evidence="2" type="ORF">TNIN_232311</name>
</gene>
<dbReference type="Proteomes" id="UP000886998">
    <property type="component" value="Unassembled WGS sequence"/>
</dbReference>
<sequence length="291" mass="32999">MSEADDFKSKIQELQGITEQQNQQLQQSTFITNESIWMKPPQVYRVSTTFGDSPKLPPFWADKPAVWFAQAESEFALAHITSDATKFHYIVANLDSRYAAEADDIITNPPTTGMYEKLKNQLINRLSLSEEQRVRKLLGREELGDRKPSQFLRHLHSLAGDIGIKPTLLRYLLLQRLPLHFQAILQGQSTLEPDQMADMADRIMEVPLLTSMPAVNSINPMVASESPSVSVTLESLAERVEDLAKRVKLLQIRFSSRAMSNSFRRRFSGSPRRNLASQGTADSGMCHYQRF</sequence>
<protein>
    <recommendedName>
        <fullName evidence="1">DUF7041 domain-containing protein</fullName>
    </recommendedName>
</protein>